<keyword evidence="2" id="KW-1185">Reference proteome</keyword>
<protein>
    <submittedName>
        <fullName evidence="1">Uncharacterized protein</fullName>
    </submittedName>
</protein>
<name>A0A1Y2BV39_9FUNG</name>
<gene>
    <name evidence="1" type="ORF">BCR33DRAFT_720652</name>
</gene>
<dbReference type="AlphaFoldDB" id="A0A1Y2BV39"/>
<dbReference type="Proteomes" id="UP000193642">
    <property type="component" value="Unassembled WGS sequence"/>
</dbReference>
<reference evidence="1 2" key="1">
    <citation type="submission" date="2016-07" db="EMBL/GenBank/DDBJ databases">
        <title>Pervasive Adenine N6-methylation of Active Genes in Fungi.</title>
        <authorList>
            <consortium name="DOE Joint Genome Institute"/>
            <person name="Mondo S.J."/>
            <person name="Dannebaum R.O."/>
            <person name="Kuo R.C."/>
            <person name="Labutti K."/>
            <person name="Haridas S."/>
            <person name="Kuo A."/>
            <person name="Salamov A."/>
            <person name="Ahrendt S.R."/>
            <person name="Lipzen A."/>
            <person name="Sullivan W."/>
            <person name="Andreopoulos W.B."/>
            <person name="Clum A."/>
            <person name="Lindquist E."/>
            <person name="Daum C."/>
            <person name="Ramamoorthy G.K."/>
            <person name="Gryganskyi A."/>
            <person name="Culley D."/>
            <person name="Magnuson J.K."/>
            <person name="James T.Y."/>
            <person name="O'Malley M.A."/>
            <person name="Stajich J.E."/>
            <person name="Spatafora J.W."/>
            <person name="Visel A."/>
            <person name="Grigoriev I.V."/>
        </authorList>
    </citation>
    <scope>NUCLEOTIDE SEQUENCE [LARGE SCALE GENOMIC DNA]</scope>
    <source>
        <strain evidence="1 2">JEL800</strain>
    </source>
</reference>
<sequence>MKIYINSHQPSFKGRIPPQATYASSLLRHAAVAHIIAVYFRRVRQSRGSCGRCRLVGAV</sequence>
<organism evidence="1 2">
    <name type="scientific">Rhizoclosmatium globosum</name>
    <dbReference type="NCBI Taxonomy" id="329046"/>
    <lineage>
        <taxon>Eukaryota</taxon>
        <taxon>Fungi</taxon>
        <taxon>Fungi incertae sedis</taxon>
        <taxon>Chytridiomycota</taxon>
        <taxon>Chytridiomycota incertae sedis</taxon>
        <taxon>Chytridiomycetes</taxon>
        <taxon>Chytridiales</taxon>
        <taxon>Chytriomycetaceae</taxon>
        <taxon>Rhizoclosmatium</taxon>
    </lineage>
</organism>
<accession>A0A1Y2BV39</accession>
<evidence type="ECO:0000313" key="1">
    <source>
        <dbReference type="EMBL" id="ORY38642.1"/>
    </source>
</evidence>
<comment type="caution">
    <text evidence="1">The sequence shown here is derived from an EMBL/GenBank/DDBJ whole genome shotgun (WGS) entry which is preliminary data.</text>
</comment>
<evidence type="ECO:0000313" key="2">
    <source>
        <dbReference type="Proteomes" id="UP000193642"/>
    </source>
</evidence>
<dbReference type="EMBL" id="MCGO01000043">
    <property type="protein sequence ID" value="ORY38642.1"/>
    <property type="molecule type" value="Genomic_DNA"/>
</dbReference>
<proteinExistence type="predicted"/>